<dbReference type="InterPro" id="IPR009297">
    <property type="entry name" value="DUF952"/>
</dbReference>
<name>A0A160V9A5_9ZZZZ</name>
<dbReference type="PANTHER" id="PTHR34129:SF1">
    <property type="entry name" value="DUF952 DOMAIN-CONTAINING PROTEIN"/>
    <property type="match status" value="1"/>
</dbReference>
<dbReference type="AlphaFoldDB" id="A0A160V9A5"/>
<dbReference type="Pfam" id="PF06108">
    <property type="entry name" value="DUF952"/>
    <property type="match status" value="1"/>
</dbReference>
<organism evidence="1">
    <name type="scientific">hydrothermal vent metagenome</name>
    <dbReference type="NCBI Taxonomy" id="652676"/>
    <lineage>
        <taxon>unclassified sequences</taxon>
        <taxon>metagenomes</taxon>
        <taxon>ecological metagenomes</taxon>
    </lineage>
</organism>
<dbReference type="EMBL" id="FAXA01000282">
    <property type="protein sequence ID" value="CUV02634.1"/>
    <property type="molecule type" value="Genomic_DNA"/>
</dbReference>
<dbReference type="Gene3D" id="3.20.170.20">
    <property type="entry name" value="Protein of unknown function DUF952"/>
    <property type="match status" value="1"/>
</dbReference>
<reference evidence="1" key="1">
    <citation type="submission" date="2015-10" db="EMBL/GenBank/DDBJ databases">
        <authorList>
            <person name="Gilbert D.G."/>
        </authorList>
    </citation>
    <scope>NUCLEOTIDE SEQUENCE</scope>
</reference>
<accession>A0A160V9A5</accession>
<dbReference type="PANTHER" id="PTHR34129">
    <property type="entry name" value="BLR1139 PROTEIN"/>
    <property type="match status" value="1"/>
</dbReference>
<sequence length="111" mass="12235">MALIFHLTYKHAWEAARSAGEYAAPSLAEEGFIHCSKDVPQLLKVAARLYPGETGLMVLDVDLEELKSPLKNEPSRSGEIYPHIYGMLNADAVVRERALEVGADGLHFLVD</sequence>
<dbReference type="SUPFAM" id="SSF56399">
    <property type="entry name" value="ADP-ribosylation"/>
    <property type="match status" value="1"/>
</dbReference>
<evidence type="ECO:0008006" key="2">
    <source>
        <dbReference type="Google" id="ProtNLM"/>
    </source>
</evidence>
<gene>
    <name evidence="1" type="ORF">MGWOODY_Clf1251</name>
</gene>
<evidence type="ECO:0000313" key="1">
    <source>
        <dbReference type="EMBL" id="CUV02634.1"/>
    </source>
</evidence>
<proteinExistence type="predicted"/>
<protein>
    <recommendedName>
        <fullName evidence="2">DUF952 domain-containing protein</fullName>
    </recommendedName>
</protein>